<protein>
    <submittedName>
        <fullName evidence="1">Uncharacterized protein</fullName>
    </submittedName>
</protein>
<dbReference type="EMBL" id="LR699553">
    <property type="protein sequence ID" value="VVD29524.1"/>
    <property type="molecule type" value="Genomic_DNA"/>
</dbReference>
<dbReference type="KEGG" id="pdio:PDMSB3_3068"/>
<gene>
    <name evidence="1" type="ORF">PDMSB3_3068</name>
</gene>
<keyword evidence="2" id="KW-1185">Reference proteome</keyword>
<organism evidence="1 2">
    <name type="scientific">Paraburkholderia dioscoreae</name>
    <dbReference type="NCBI Taxonomy" id="2604047"/>
    <lineage>
        <taxon>Bacteria</taxon>
        <taxon>Pseudomonadati</taxon>
        <taxon>Pseudomonadota</taxon>
        <taxon>Betaproteobacteria</taxon>
        <taxon>Burkholderiales</taxon>
        <taxon>Burkholderiaceae</taxon>
        <taxon>Paraburkholderia</taxon>
    </lineage>
</organism>
<evidence type="ECO:0000313" key="2">
    <source>
        <dbReference type="Proteomes" id="UP000325811"/>
    </source>
</evidence>
<proteinExistence type="predicted"/>
<accession>A0A5Q4ZHW8</accession>
<dbReference type="AlphaFoldDB" id="A0A5Q4ZHW8"/>
<name>A0A5Q4ZHW8_9BURK</name>
<reference evidence="1 2" key="1">
    <citation type="submission" date="2019-08" db="EMBL/GenBank/DDBJ databases">
        <authorList>
            <person name="Herpell B J."/>
        </authorList>
    </citation>
    <scope>NUCLEOTIDE SEQUENCE [LARGE SCALE GENOMIC DNA]</scope>
    <source>
        <strain evidence="2">Msb3</strain>
    </source>
</reference>
<dbReference type="Proteomes" id="UP000325811">
    <property type="component" value="Chromosome I"/>
</dbReference>
<evidence type="ECO:0000313" key="1">
    <source>
        <dbReference type="EMBL" id="VVD29524.1"/>
    </source>
</evidence>
<sequence length="59" mass="6708">MRGDSLRRFSRCREREEAVKARAKACAFFVSGAGFGFRSALHLDAAFRLTRRQGWCEPA</sequence>